<gene>
    <name evidence="1" type="ORF">SCLAV_p1216</name>
</gene>
<dbReference type="AlphaFoldDB" id="D5SLA9"/>
<dbReference type="GeneID" id="93734292"/>
<evidence type="ECO:0000313" key="1">
    <source>
        <dbReference type="EMBL" id="EFG04702.2"/>
    </source>
</evidence>
<keyword evidence="1" id="KW-0614">Plasmid</keyword>
<geneLocation type="plasmid" evidence="1 2">
    <name>pSCL4</name>
</geneLocation>
<dbReference type="RefSeq" id="WP_003963542.1">
    <property type="nucleotide sequence ID" value="NZ_CM000914.1"/>
</dbReference>
<dbReference type="eggNOG" id="ENOG50329MW">
    <property type="taxonomic scope" value="Bacteria"/>
</dbReference>
<protein>
    <submittedName>
        <fullName evidence="1">Uncharacterized protein</fullName>
    </submittedName>
</protein>
<evidence type="ECO:0000313" key="2">
    <source>
        <dbReference type="Proteomes" id="UP000002357"/>
    </source>
</evidence>
<accession>D5SLA9</accession>
<sequence>MSTDATIRTRLTPVPRPAQEAARALLRDGHRTQAVVRLRKGTDLGLRQAAAAADLLAEDVRLPASHQEAIDVLEELLPDVHREVAAMARGGDEVRATRLLRQETGVGLVIGYQLVSALNERDRSA</sequence>
<name>D5SLA9_STRCL</name>
<dbReference type="Proteomes" id="UP000002357">
    <property type="component" value="Plasmid pSCL4"/>
</dbReference>
<dbReference type="KEGG" id="sclf:BB341_30150"/>
<proteinExistence type="predicted"/>
<organism evidence="1 2">
    <name type="scientific">Streptomyces clavuligerus</name>
    <dbReference type="NCBI Taxonomy" id="1901"/>
    <lineage>
        <taxon>Bacteria</taxon>
        <taxon>Bacillati</taxon>
        <taxon>Actinomycetota</taxon>
        <taxon>Actinomycetes</taxon>
        <taxon>Kitasatosporales</taxon>
        <taxon>Streptomycetaceae</taxon>
        <taxon>Streptomyces</taxon>
    </lineage>
</organism>
<reference evidence="1 2" key="1">
    <citation type="journal article" date="2010" name="Genome Biol. Evol.">
        <title>The sequence of a 1.8-mb bacterial linear plasmid reveals a rich evolutionary reservoir of secondary metabolic pathways.</title>
        <authorList>
            <person name="Medema M.H."/>
            <person name="Trefzer A."/>
            <person name="Kovalchuk A."/>
            <person name="van den Berg M."/>
            <person name="Mueller U."/>
            <person name="Heijne W."/>
            <person name="Wu L."/>
            <person name="Alam M.T."/>
            <person name="Ronning C.M."/>
            <person name="Nierman W.C."/>
            <person name="Bovenberg R.A.L."/>
            <person name="Breitling R."/>
            <person name="Takano E."/>
        </authorList>
    </citation>
    <scope>NUCLEOTIDE SEQUENCE [LARGE SCALE GENOMIC DNA]</scope>
    <source>
        <strain evidence="2">ATCC 27064 / DSM 738 / JCM 4710 / NBRC 13307 / NCIMB 12785 / NRRL 3585 / VKM Ac-602</strain>
        <plasmid evidence="1">pSCL4</plasmid>
    </source>
</reference>
<keyword evidence="2" id="KW-1185">Reference proteome</keyword>
<dbReference type="EMBL" id="CM000914">
    <property type="protein sequence ID" value="EFG04702.2"/>
    <property type="molecule type" value="Genomic_DNA"/>
</dbReference>